<feature type="compositionally biased region" description="Low complexity" evidence="9">
    <location>
        <begin position="880"/>
        <end position="898"/>
    </location>
</feature>
<dbReference type="PANTHER" id="PTHR15228:SF25">
    <property type="entry name" value="F-BAR DOMAIN-CONTAINING PROTEIN"/>
    <property type="match status" value="1"/>
</dbReference>
<keyword evidence="7 10" id="KW-1133">Transmembrane helix</keyword>
<feature type="compositionally biased region" description="Low complexity" evidence="9">
    <location>
        <begin position="413"/>
        <end position="425"/>
    </location>
</feature>
<evidence type="ECO:0000256" key="9">
    <source>
        <dbReference type="SAM" id="MobiDB-lite"/>
    </source>
</evidence>
<evidence type="ECO:0000256" key="1">
    <source>
        <dbReference type="ARBA" id="ARBA00004477"/>
    </source>
</evidence>
<dbReference type="Proteomes" id="UP000249789">
    <property type="component" value="Unassembled WGS sequence"/>
</dbReference>
<feature type="compositionally biased region" description="Basic residues" evidence="9">
    <location>
        <begin position="609"/>
        <end position="621"/>
    </location>
</feature>
<dbReference type="AlphaFoldDB" id="A0A8G1RJG8"/>
<evidence type="ECO:0000313" key="12">
    <source>
        <dbReference type="EMBL" id="RAK74409.1"/>
    </source>
</evidence>
<feature type="transmembrane region" description="Helical" evidence="10">
    <location>
        <begin position="1040"/>
        <end position="1063"/>
    </location>
</feature>
<feature type="compositionally biased region" description="Low complexity" evidence="9">
    <location>
        <begin position="766"/>
        <end position="777"/>
    </location>
</feature>
<dbReference type="EMBL" id="KZ824668">
    <property type="protein sequence ID" value="RAK74409.1"/>
    <property type="molecule type" value="Genomic_DNA"/>
</dbReference>
<keyword evidence="8 10" id="KW-0472">Membrane</keyword>
<evidence type="ECO:0000313" key="13">
    <source>
        <dbReference type="Proteomes" id="UP000249789"/>
    </source>
</evidence>
<dbReference type="SUPFAM" id="SSF48350">
    <property type="entry name" value="GTPase activation domain, GAP"/>
    <property type="match status" value="1"/>
</dbReference>
<organism evidence="12 13">
    <name type="scientific">Aspergillus fijiensis CBS 313.89</name>
    <dbReference type="NCBI Taxonomy" id="1448319"/>
    <lineage>
        <taxon>Eukaryota</taxon>
        <taxon>Fungi</taxon>
        <taxon>Dikarya</taxon>
        <taxon>Ascomycota</taxon>
        <taxon>Pezizomycotina</taxon>
        <taxon>Eurotiomycetes</taxon>
        <taxon>Eurotiomycetidae</taxon>
        <taxon>Eurotiales</taxon>
        <taxon>Aspergillaceae</taxon>
        <taxon>Aspergillus</taxon>
    </lineage>
</organism>
<dbReference type="GO" id="GO:0007165">
    <property type="term" value="P:signal transduction"/>
    <property type="evidence" value="ECO:0007669"/>
    <property type="project" value="InterPro"/>
</dbReference>
<dbReference type="CDD" id="cd04396">
    <property type="entry name" value="RhoGAP_fSAC7_BAG7"/>
    <property type="match status" value="1"/>
</dbReference>
<dbReference type="VEuPathDB" id="FungiDB:BO72DRAFT_470797"/>
<feature type="region of interest" description="Disordered" evidence="9">
    <location>
        <begin position="301"/>
        <end position="911"/>
    </location>
</feature>
<dbReference type="UniPathway" id="UPA00196"/>
<evidence type="ECO:0000256" key="6">
    <source>
        <dbReference type="ARBA" id="ARBA00022824"/>
    </source>
</evidence>
<feature type="compositionally biased region" description="Low complexity" evidence="9">
    <location>
        <begin position="339"/>
        <end position="353"/>
    </location>
</feature>
<evidence type="ECO:0000256" key="2">
    <source>
        <dbReference type="ARBA" id="ARBA00004687"/>
    </source>
</evidence>
<keyword evidence="6" id="KW-0256">Endoplasmic reticulum</keyword>
<name>A0A8G1RJG8_9EURO</name>
<keyword evidence="5 10" id="KW-0812">Transmembrane</keyword>
<feature type="compositionally biased region" description="Low complexity" evidence="9">
    <location>
        <begin position="496"/>
        <end position="514"/>
    </location>
</feature>
<feature type="compositionally biased region" description="Basic and acidic residues" evidence="9">
    <location>
        <begin position="715"/>
        <end position="727"/>
    </location>
</feature>
<feature type="compositionally biased region" description="Low complexity" evidence="9">
    <location>
        <begin position="981"/>
        <end position="998"/>
    </location>
</feature>
<dbReference type="GO" id="GO:0005096">
    <property type="term" value="F:GTPase activator activity"/>
    <property type="evidence" value="ECO:0007669"/>
    <property type="project" value="UniProtKB-KW"/>
</dbReference>
<feature type="compositionally biased region" description="Low complexity" evidence="9">
    <location>
        <begin position="791"/>
        <end position="853"/>
    </location>
</feature>
<feature type="compositionally biased region" description="Polar residues" evidence="9">
    <location>
        <begin position="658"/>
        <end position="675"/>
    </location>
</feature>
<dbReference type="InterPro" id="IPR009580">
    <property type="entry name" value="GPI_biosynthesis_protein_Pig-F"/>
</dbReference>
<feature type="compositionally biased region" description="Polar residues" evidence="9">
    <location>
        <begin position="312"/>
        <end position="324"/>
    </location>
</feature>
<gene>
    <name evidence="12" type="ORF">BO72DRAFT_470797</name>
</gene>
<dbReference type="InterPro" id="IPR051025">
    <property type="entry name" value="RhoGAP"/>
</dbReference>
<dbReference type="GO" id="GO:0005789">
    <property type="term" value="C:endoplasmic reticulum membrane"/>
    <property type="evidence" value="ECO:0007669"/>
    <property type="project" value="UniProtKB-SubCell"/>
</dbReference>
<evidence type="ECO:0000256" key="3">
    <source>
        <dbReference type="ARBA" id="ARBA00022468"/>
    </source>
</evidence>
<feature type="transmembrane region" description="Helical" evidence="10">
    <location>
        <begin position="1014"/>
        <end position="1033"/>
    </location>
</feature>
<feature type="compositionally biased region" description="Polar residues" evidence="9">
    <location>
        <begin position="383"/>
        <end position="402"/>
    </location>
</feature>
<keyword evidence="4" id="KW-0337">GPI-anchor biosynthesis</keyword>
<dbReference type="OrthoDB" id="3196451at2759"/>
<dbReference type="GO" id="GO:0006506">
    <property type="term" value="P:GPI anchor biosynthetic process"/>
    <property type="evidence" value="ECO:0007669"/>
    <property type="project" value="UniProtKB-UniPathway"/>
</dbReference>
<feature type="compositionally biased region" description="Basic and acidic residues" evidence="9">
    <location>
        <begin position="550"/>
        <end position="559"/>
    </location>
</feature>
<keyword evidence="3" id="KW-0343">GTPase activation</keyword>
<accession>A0A8G1RJG8</accession>
<feature type="transmembrane region" description="Helical" evidence="10">
    <location>
        <begin position="1110"/>
        <end position="1131"/>
    </location>
</feature>
<feature type="compositionally biased region" description="Pro residues" evidence="9">
    <location>
        <begin position="436"/>
        <end position="453"/>
    </location>
</feature>
<evidence type="ECO:0000256" key="5">
    <source>
        <dbReference type="ARBA" id="ARBA00022692"/>
    </source>
</evidence>
<feature type="domain" description="Rho-GAP" evidence="11">
    <location>
        <begin position="75"/>
        <end position="286"/>
    </location>
</feature>
<protein>
    <submittedName>
        <fullName evidence="12">RhoGAP-domain-containing protein</fullName>
    </submittedName>
</protein>
<comment type="pathway">
    <text evidence="2">Glycolipid biosynthesis; glycosylphosphatidylinositol-anchor biosynthesis.</text>
</comment>
<dbReference type="InterPro" id="IPR000198">
    <property type="entry name" value="RhoGAP_dom"/>
</dbReference>
<reference evidence="12 13" key="1">
    <citation type="submission" date="2018-02" db="EMBL/GenBank/DDBJ databases">
        <title>The genomes of Aspergillus section Nigri reveals drivers in fungal speciation.</title>
        <authorList>
            <consortium name="DOE Joint Genome Institute"/>
            <person name="Vesth T.C."/>
            <person name="Nybo J."/>
            <person name="Theobald S."/>
            <person name="Brandl J."/>
            <person name="Frisvad J.C."/>
            <person name="Nielsen K.F."/>
            <person name="Lyhne E.K."/>
            <person name="Kogle M.E."/>
            <person name="Kuo A."/>
            <person name="Riley R."/>
            <person name="Clum A."/>
            <person name="Nolan M."/>
            <person name="Lipzen A."/>
            <person name="Salamov A."/>
            <person name="Henrissat B."/>
            <person name="Wiebenga A."/>
            <person name="De vries R.P."/>
            <person name="Grigoriev I.V."/>
            <person name="Mortensen U.H."/>
            <person name="Andersen M.R."/>
            <person name="Baker S.E."/>
        </authorList>
    </citation>
    <scope>NUCLEOTIDE SEQUENCE [LARGE SCALE GENOMIC DNA]</scope>
    <source>
        <strain evidence="12 13">CBS 313.89</strain>
    </source>
</reference>
<feature type="region of interest" description="Disordered" evidence="9">
    <location>
        <begin position="1"/>
        <end position="33"/>
    </location>
</feature>
<feature type="transmembrane region" description="Helical" evidence="10">
    <location>
        <begin position="1069"/>
        <end position="1090"/>
    </location>
</feature>
<proteinExistence type="predicted"/>
<feature type="compositionally biased region" description="Polar residues" evidence="9">
    <location>
        <begin position="736"/>
        <end position="746"/>
    </location>
</feature>
<feature type="region of interest" description="Disordered" evidence="9">
    <location>
        <begin position="979"/>
        <end position="1016"/>
    </location>
</feature>
<feature type="transmembrane region" description="Helical" evidence="10">
    <location>
        <begin position="1137"/>
        <end position="1158"/>
    </location>
</feature>
<dbReference type="PROSITE" id="PS50238">
    <property type="entry name" value="RHOGAP"/>
    <property type="match status" value="1"/>
</dbReference>
<evidence type="ECO:0000256" key="8">
    <source>
        <dbReference type="ARBA" id="ARBA00023136"/>
    </source>
</evidence>
<dbReference type="PANTHER" id="PTHR15228">
    <property type="entry name" value="SPERMATHECAL PHYSIOLOGY VARIANT"/>
    <property type="match status" value="1"/>
</dbReference>
<dbReference type="RefSeq" id="XP_040798419.1">
    <property type="nucleotide sequence ID" value="XM_040947052.1"/>
</dbReference>
<evidence type="ECO:0000256" key="4">
    <source>
        <dbReference type="ARBA" id="ARBA00022502"/>
    </source>
</evidence>
<dbReference type="Gene3D" id="1.10.555.10">
    <property type="entry name" value="Rho GTPase activation protein"/>
    <property type="match status" value="1"/>
</dbReference>
<dbReference type="Pfam" id="PF06699">
    <property type="entry name" value="PIG-F"/>
    <property type="match status" value="1"/>
</dbReference>
<dbReference type="SMART" id="SM00324">
    <property type="entry name" value="RhoGAP"/>
    <property type="match status" value="1"/>
</dbReference>
<evidence type="ECO:0000259" key="11">
    <source>
        <dbReference type="PROSITE" id="PS50238"/>
    </source>
</evidence>
<evidence type="ECO:0000256" key="7">
    <source>
        <dbReference type="ARBA" id="ARBA00022989"/>
    </source>
</evidence>
<dbReference type="GeneID" id="63864385"/>
<dbReference type="GO" id="GO:0060237">
    <property type="term" value="P:regulation of fungal-type cell wall organization"/>
    <property type="evidence" value="ECO:0007669"/>
    <property type="project" value="TreeGrafter"/>
</dbReference>
<evidence type="ECO:0000256" key="10">
    <source>
        <dbReference type="SAM" id="Phobius"/>
    </source>
</evidence>
<dbReference type="GO" id="GO:0005938">
    <property type="term" value="C:cell cortex"/>
    <property type="evidence" value="ECO:0007669"/>
    <property type="project" value="TreeGrafter"/>
</dbReference>
<dbReference type="Pfam" id="PF00620">
    <property type="entry name" value="RhoGAP"/>
    <property type="match status" value="1"/>
</dbReference>
<keyword evidence="13" id="KW-1185">Reference proteome</keyword>
<sequence>MVTGKSHAGVEPLHPLPPPTAQPDVIATSPPSKRDLASWWRQFKRNTRKEEPKEKPQGIFGVPLNVSIKYANVAISLTNDNGESFIYGYVPIVVAKCGVFLKEKATDVEGIFRLSGSAKRIKDLQEVFDSPERYGKGLDWTGYTVHDAANVLRRYLNQLPEPIVPLDFYERFREPLRTYQRQVQEQMQNNAPPNESEAFDHAKAVAAYQQLIRELPPLNKQLLLYILDLLAVFASKSDQNRMTSANLSAIFQPGLLSHPQHDMSPDEYKLSQDVLIFLIENQDHFLFGMNGTAADEQTLKEVEGGVTRRPTTHSTNIRRSVSSASGGGESFRKYESLRRNVSVSSRNSRNSNNASPATPPSMSGAGMSPAIPPHRYGRVVESTGLNSSNRTSAQHSRSSSRAPPTVEEEDKTPSSTSSTTIQSPPNVTTINNTQPSPVPPPSEAQPASRPPIPAQLMPGRPPRKLSSFFSKSPPPSGEGREPRQPNRLKKKRIPGSASESAQSSSHSLQAATSEPGLAAILHGPRSTDAGNEVGGATPRPPQTTSSDELSPPREGRPEKQASQTEGGQMGDTSLRPYGSRTPSMNSRSSFTDYSDVDAAEEASRAERKEHRRSWRFPRSSKRSNEQIGLGLGSPPLMASTPGADRSTSSIGSWHHASRSSPSDLQQFANDPSYQPLSLDAEVSNPGGSREASLASEPEKRSLFGKFKAKVAQVRDGVKESTERDRTRSPVNDADSIISTQLLSPSATDVRHRPAPIDSTSQPKDASVGSPVSPLPGSGLPPPIPEEPHMPESPVMTSAVPAPAAEASVVPAASDAPAAVPTETSSTEPSTEPNTEPSTEPGTEPSTEPSAEPSLAPGTDSMVSSPPSPTATGAMSAIHGNNNNSSSSSSNSSSSSSSNSGGGPPPILKSSPPVRILPSQLARIYSFAHPAAVLLGFAVRFPQLVNDPVSEMLNALPFLAASQVVFAIICLPPAGGSLDNNPGSSSSGATPSGTSSSSSNIILRPGRPARRKGGGGGSGGAGAGVGVGVLGGLGGKVIPSLLALILTALLATPVLAILLVLFGAPFTTHHAQTALCAAHMALLAAVPLVYVHGVDGAVWREVWGAGRPADAVWGAALGTCVGAWLGAVPIPLDWDRPWQAFPITILAGAYLGFAAGTLLGRTKWVYGKRLRFAEEGELADKKKE</sequence>
<feature type="compositionally biased region" description="Polar residues" evidence="9">
    <location>
        <begin position="860"/>
        <end position="872"/>
    </location>
</feature>
<comment type="subcellular location">
    <subcellularLocation>
        <location evidence="1">Endoplasmic reticulum membrane</location>
        <topology evidence="1">Multi-pass membrane protein</topology>
    </subcellularLocation>
</comment>
<feature type="compositionally biased region" description="Polar residues" evidence="9">
    <location>
        <begin position="580"/>
        <end position="592"/>
    </location>
</feature>
<dbReference type="InterPro" id="IPR008936">
    <property type="entry name" value="Rho_GTPase_activation_prot"/>
</dbReference>